<evidence type="ECO:0000313" key="6">
    <source>
        <dbReference type="Proteomes" id="UP000288071"/>
    </source>
</evidence>
<evidence type="ECO:0000313" key="5">
    <source>
        <dbReference type="EMBL" id="RWR48050.1"/>
    </source>
</evidence>
<comment type="caution">
    <text evidence="5">The sequence shown here is derived from an EMBL/GenBank/DDBJ whole genome shotgun (WGS) entry which is preliminary data.</text>
</comment>
<dbReference type="InterPro" id="IPR040198">
    <property type="entry name" value="Fido_containing"/>
</dbReference>
<evidence type="ECO:0000256" key="2">
    <source>
        <dbReference type="PIRSR" id="PIRSR640198-2"/>
    </source>
</evidence>
<feature type="active site" evidence="1">
    <location>
        <position position="131"/>
    </location>
</feature>
<dbReference type="InterPro" id="IPR003812">
    <property type="entry name" value="Fido"/>
</dbReference>
<keyword evidence="2" id="KW-0067">ATP-binding</keyword>
<name>A0A443LFR8_9RHOB</name>
<dbReference type="Pfam" id="PF02661">
    <property type="entry name" value="Fic"/>
    <property type="match status" value="1"/>
</dbReference>
<protein>
    <submittedName>
        <fullName evidence="5">Fic family protein</fullName>
    </submittedName>
</protein>
<evidence type="ECO:0000259" key="4">
    <source>
        <dbReference type="PROSITE" id="PS51459"/>
    </source>
</evidence>
<dbReference type="AlphaFoldDB" id="A0A443LFR8"/>
<dbReference type="InterPro" id="IPR036597">
    <property type="entry name" value="Fido-like_dom_sf"/>
</dbReference>
<dbReference type="Proteomes" id="UP000288071">
    <property type="component" value="Unassembled WGS sequence"/>
</dbReference>
<proteinExistence type="predicted"/>
<dbReference type="SUPFAM" id="SSF140931">
    <property type="entry name" value="Fic-like"/>
    <property type="match status" value="1"/>
</dbReference>
<dbReference type="Gene3D" id="1.10.3290.10">
    <property type="entry name" value="Fido-like domain"/>
    <property type="match status" value="1"/>
</dbReference>
<evidence type="ECO:0000256" key="1">
    <source>
        <dbReference type="PIRSR" id="PIRSR640198-1"/>
    </source>
</evidence>
<accession>A0A443LFR8</accession>
<organism evidence="5 6">
    <name type="scientific">Paenirhodobacter huangdaonensis</name>
    <dbReference type="NCBI Taxonomy" id="2501515"/>
    <lineage>
        <taxon>Bacteria</taxon>
        <taxon>Pseudomonadati</taxon>
        <taxon>Pseudomonadota</taxon>
        <taxon>Alphaproteobacteria</taxon>
        <taxon>Rhodobacterales</taxon>
        <taxon>Rhodobacter group</taxon>
        <taxon>Paenirhodobacter</taxon>
    </lineage>
</organism>
<feature type="binding site" evidence="2">
    <location>
        <begin position="174"/>
        <end position="175"/>
    </location>
    <ligand>
        <name>ATP</name>
        <dbReference type="ChEBI" id="CHEBI:30616"/>
    </ligand>
</feature>
<feature type="binding site" evidence="2">
    <location>
        <begin position="135"/>
        <end position="142"/>
    </location>
    <ligand>
        <name>ATP</name>
        <dbReference type="ChEBI" id="CHEBI:30616"/>
    </ligand>
</feature>
<dbReference type="PANTHER" id="PTHR13504:SF38">
    <property type="entry name" value="FIDO DOMAIN-CONTAINING PROTEIN"/>
    <property type="match status" value="1"/>
</dbReference>
<reference evidence="5" key="1">
    <citation type="submission" date="2019-01" db="EMBL/GenBank/DDBJ databases">
        <title>Sinorhodobacter populi sp. nov. isolated from the symptomatic bark tissue of Populus euramericana canker.</title>
        <authorList>
            <person name="Xu G."/>
        </authorList>
    </citation>
    <scope>NUCLEOTIDE SEQUENCE [LARGE SCALE GENOMIC DNA]</scope>
    <source>
        <strain evidence="5">CGMCC 1.12963</strain>
    </source>
</reference>
<reference evidence="5" key="2">
    <citation type="submission" date="2019-01" db="EMBL/GenBank/DDBJ databases">
        <authorList>
            <person name="Li Y."/>
        </authorList>
    </citation>
    <scope>NUCLEOTIDE SEQUENCE [LARGE SCALE GENOMIC DNA]</scope>
    <source>
        <strain evidence="5">CGMCC 1.12963</strain>
    </source>
</reference>
<dbReference type="PROSITE" id="PS51459">
    <property type="entry name" value="FIDO"/>
    <property type="match status" value="1"/>
</dbReference>
<gene>
    <name evidence="5" type="ORF">EOW66_18705</name>
</gene>
<feature type="domain" description="Fido" evidence="4">
    <location>
        <begin position="53"/>
        <end position="206"/>
    </location>
</feature>
<dbReference type="EMBL" id="SAVA01000016">
    <property type="protein sequence ID" value="RWR48050.1"/>
    <property type="molecule type" value="Genomic_DNA"/>
</dbReference>
<keyword evidence="6" id="KW-1185">Reference proteome</keyword>
<evidence type="ECO:0000256" key="3">
    <source>
        <dbReference type="SAM" id="MobiDB-lite"/>
    </source>
</evidence>
<dbReference type="PANTHER" id="PTHR13504">
    <property type="entry name" value="FIDO DOMAIN-CONTAINING PROTEIN DDB_G0283145"/>
    <property type="match status" value="1"/>
</dbReference>
<sequence>MLSDERRHSQAEEVGVVDGEEARARTEAANGLRQAERVIEMVMSSLERHAFKLRPSTILDLHREAIQGLSPYAGNWRPGDVAINLSSHLPPLAGAVPYLVEELCDYVSEKWDKRTAIHLASFVMWRLNWIHPFTDGNGRTSRAVSYLVLCCRSRALLPGANTIPEQVVRDRAPYYSALEAADARLRQWKSAQGDGFPDDIVREMEELMAGMLARQLRDVFDEAKGDLPG</sequence>
<feature type="region of interest" description="Disordered" evidence="3">
    <location>
        <begin position="1"/>
        <end position="21"/>
    </location>
</feature>
<feature type="compositionally biased region" description="Basic and acidic residues" evidence="3">
    <location>
        <begin position="1"/>
        <end position="11"/>
    </location>
</feature>
<keyword evidence="2" id="KW-0547">Nucleotide-binding</keyword>
<dbReference type="GO" id="GO:0005524">
    <property type="term" value="F:ATP binding"/>
    <property type="evidence" value="ECO:0007669"/>
    <property type="project" value="UniProtKB-KW"/>
</dbReference>